<dbReference type="AlphaFoldDB" id="A0A9X2E8K9"/>
<sequence length="517" mass="55580">MAVGAVLIVLVGSMVVGAGRVEPSGLPLRGLSSDRLGAAAASALELRVDARGHDPQAVRLTLDGTEVTGRVDGDSVVYRPERLSDGTHAFAAEIPPTGPFGFLRTGPGATAAFTVDTTPPELELTPQDAPASLRQPMTVRGKAIGAQRVTLGDRSVTPDPDGRFEFALPRAPIGASVVAVDAAGNQTTRPVDIGLDLGHMRAVHVTAHAWSYDPMREAVLDLARQGRINTVQLDIKDEDGMVGYDSRVALAHESGAVEKVYNAPAALRQLHDLGLRVVGRIVAFRDPAVATWAWHAGHRDWVVQDPSGNPYSSKYGPIAFTNFAHPAIRDYNIDLAVEAAELGFDGIMYDYVRRPDGPLSAMTFPGLTDHPNVSVADFLRESRDPVHKAGAHLSAAVFGIAVNRPDEIAQDITLMSRHVEYIAPMVYPSHWNPGEYNVPNPNAQPYDITFRSLQDFRARTEGTGAEIIPWLQDFSLGVAYGDEEVRAQIDAARAVGIEGFFLWSPVVSYHGGAIDSK</sequence>
<dbReference type="Proteomes" id="UP001139157">
    <property type="component" value="Unassembled WGS sequence"/>
</dbReference>
<gene>
    <name evidence="2" type="ORF">NDR86_22740</name>
</gene>
<dbReference type="InterPro" id="IPR025275">
    <property type="entry name" value="DUF4015"/>
</dbReference>
<dbReference type="InterPro" id="IPR017853">
    <property type="entry name" value="GH"/>
</dbReference>
<organism evidence="2 3">
    <name type="scientific">Nocardia pulmonis</name>
    <dbReference type="NCBI Taxonomy" id="2951408"/>
    <lineage>
        <taxon>Bacteria</taxon>
        <taxon>Bacillati</taxon>
        <taxon>Actinomycetota</taxon>
        <taxon>Actinomycetes</taxon>
        <taxon>Mycobacteriales</taxon>
        <taxon>Nocardiaceae</taxon>
        <taxon>Nocardia</taxon>
    </lineage>
</organism>
<proteinExistence type="predicted"/>
<evidence type="ECO:0000259" key="1">
    <source>
        <dbReference type="Pfam" id="PF13200"/>
    </source>
</evidence>
<dbReference type="EMBL" id="JAMRXG010000010">
    <property type="protein sequence ID" value="MCM6776307.1"/>
    <property type="molecule type" value="Genomic_DNA"/>
</dbReference>
<keyword evidence="3" id="KW-1185">Reference proteome</keyword>
<dbReference type="SUPFAM" id="SSF51445">
    <property type="entry name" value="(Trans)glycosidases"/>
    <property type="match status" value="1"/>
</dbReference>
<dbReference type="Gene3D" id="3.20.20.80">
    <property type="entry name" value="Glycosidases"/>
    <property type="match status" value="1"/>
</dbReference>
<dbReference type="RefSeq" id="WP_251914618.1">
    <property type="nucleotide sequence ID" value="NZ_JAMRXG010000010.1"/>
</dbReference>
<name>A0A9X2E8K9_9NOCA</name>
<comment type="caution">
    <text evidence="2">The sequence shown here is derived from an EMBL/GenBank/DDBJ whole genome shotgun (WGS) entry which is preliminary data.</text>
</comment>
<feature type="domain" description="DUF4015" evidence="1">
    <location>
        <begin position="202"/>
        <end position="509"/>
    </location>
</feature>
<evidence type="ECO:0000313" key="2">
    <source>
        <dbReference type="EMBL" id="MCM6776307.1"/>
    </source>
</evidence>
<evidence type="ECO:0000313" key="3">
    <source>
        <dbReference type="Proteomes" id="UP001139157"/>
    </source>
</evidence>
<accession>A0A9X2E8K9</accession>
<dbReference type="Pfam" id="PF13200">
    <property type="entry name" value="DUF4015"/>
    <property type="match status" value="1"/>
</dbReference>
<protein>
    <recommendedName>
        <fullName evidence="1">DUF4015 domain-containing protein</fullName>
    </recommendedName>
</protein>
<reference evidence="2" key="1">
    <citation type="submission" date="2022-06" db="EMBL/GenBank/DDBJ databases">
        <title>Novel species in genus nocardia.</title>
        <authorList>
            <person name="Li F."/>
        </authorList>
    </citation>
    <scope>NUCLEOTIDE SEQUENCE</scope>
    <source>
        <strain evidence="2">CDC141</strain>
    </source>
</reference>